<dbReference type="SMR" id="U3BFB1"/>
<accession>U3BFB1</accession>
<dbReference type="GO" id="GO:0004177">
    <property type="term" value="F:aminopeptidase activity"/>
    <property type="evidence" value="ECO:0007669"/>
    <property type="project" value="UniProtKB-KW"/>
</dbReference>
<dbReference type="EMBL" id="BATJ01000001">
    <property type="protein sequence ID" value="GAD65418.1"/>
    <property type="molecule type" value="Genomic_DNA"/>
</dbReference>
<reference evidence="13 14" key="1">
    <citation type="submission" date="2013-09" db="EMBL/GenBank/DDBJ databases">
        <title>Whole genome shotgun sequence of Vibrio proteolyticus NBRC 13287.</title>
        <authorList>
            <person name="Isaki S."/>
            <person name="Hosoyama A."/>
            <person name="Numata M."/>
            <person name="Hashimoto M."/>
            <person name="Hosoyama Y."/>
            <person name="Tsuchikane K."/>
            <person name="Noguchi M."/>
            <person name="Hirakata S."/>
            <person name="Ichikawa N."/>
            <person name="Ohji S."/>
            <person name="Yamazoe A."/>
            <person name="Fujita N."/>
        </authorList>
    </citation>
    <scope>NUCLEOTIDE SEQUENCE [LARGE SCALE GENOMIC DNA]</scope>
    <source>
        <strain evidence="13 14">NBRC 13287</strain>
    </source>
</reference>
<keyword evidence="3 8" id="KW-0479">Metal-binding</keyword>
<dbReference type="FunFam" id="2.60.120.380:FF:000013">
    <property type="entry name" value="Alkaline serine protease"/>
    <property type="match status" value="1"/>
</dbReference>
<evidence type="ECO:0000256" key="2">
    <source>
        <dbReference type="ARBA" id="ARBA00022670"/>
    </source>
</evidence>
<evidence type="ECO:0000256" key="10">
    <source>
        <dbReference type="SAM" id="SignalP"/>
    </source>
</evidence>
<dbReference type="PIRSF" id="PIRSF036685">
    <property type="entry name" value="BacLeuNPeptidase"/>
    <property type="match status" value="1"/>
</dbReference>
<dbReference type="Gene3D" id="3.40.630.10">
    <property type="entry name" value="Zn peptidases"/>
    <property type="match status" value="1"/>
</dbReference>
<dbReference type="GO" id="GO:0006508">
    <property type="term" value="P:proteolysis"/>
    <property type="evidence" value="ECO:0007669"/>
    <property type="project" value="UniProtKB-KW"/>
</dbReference>
<evidence type="ECO:0000259" key="11">
    <source>
        <dbReference type="Pfam" id="PF04151"/>
    </source>
</evidence>
<keyword evidence="1 13" id="KW-0031">Aminopeptidase</keyword>
<dbReference type="Gene3D" id="2.60.120.380">
    <property type="match status" value="1"/>
</dbReference>
<keyword evidence="5" id="KW-0378">Hydrolase</keyword>
<dbReference type="PANTHER" id="PTHR12147">
    <property type="entry name" value="METALLOPEPTIDASE M28 FAMILY MEMBER"/>
    <property type="match status" value="1"/>
</dbReference>
<keyword evidence="2" id="KW-0645">Protease</keyword>
<dbReference type="InterPro" id="IPR045175">
    <property type="entry name" value="M28_fam"/>
</dbReference>
<name>U3BFB1_VIBPR</name>
<feature type="domain" description="Peptidase M28" evidence="12">
    <location>
        <begin position="184"/>
        <end position="381"/>
    </location>
</feature>
<dbReference type="GO" id="GO:0008235">
    <property type="term" value="F:metalloexopeptidase activity"/>
    <property type="evidence" value="ECO:0007669"/>
    <property type="project" value="InterPro"/>
</dbReference>
<evidence type="ECO:0000256" key="1">
    <source>
        <dbReference type="ARBA" id="ARBA00022438"/>
    </source>
</evidence>
<keyword evidence="14" id="KW-1185">Reference proteome</keyword>
<evidence type="ECO:0000256" key="5">
    <source>
        <dbReference type="ARBA" id="ARBA00022801"/>
    </source>
</evidence>
<feature type="binding site" evidence="8">
    <location>
        <position position="258"/>
    </location>
    <ligand>
        <name>Zn(2+)</name>
        <dbReference type="ChEBI" id="CHEBI:29105"/>
        <label>2</label>
        <note>catalytic</note>
    </ligand>
</feature>
<evidence type="ECO:0000256" key="3">
    <source>
        <dbReference type="ARBA" id="ARBA00022723"/>
    </source>
</evidence>
<feature type="disulfide bond" evidence="9">
    <location>
        <begin position="329"/>
        <end position="333"/>
    </location>
</feature>
<dbReference type="eggNOG" id="COG2234">
    <property type="taxonomic scope" value="Bacteria"/>
</dbReference>
<feature type="binding site" evidence="8">
    <location>
        <position position="223"/>
    </location>
    <ligand>
        <name>Zn(2+)</name>
        <dbReference type="ChEBI" id="CHEBI:29105"/>
        <label>1</label>
    </ligand>
</feature>
<evidence type="ECO:0000256" key="8">
    <source>
        <dbReference type="PIRSR" id="PIRSR036685-1"/>
    </source>
</evidence>
<keyword evidence="4 10" id="KW-0732">Signal</keyword>
<dbReference type="SUPFAM" id="SSF89260">
    <property type="entry name" value="Collagen-binding domain"/>
    <property type="match status" value="1"/>
</dbReference>
<dbReference type="PANTHER" id="PTHR12147:SF56">
    <property type="entry name" value="AMINOPEPTIDASE YDR415C-RELATED"/>
    <property type="match status" value="1"/>
</dbReference>
<evidence type="ECO:0000256" key="6">
    <source>
        <dbReference type="ARBA" id="ARBA00022833"/>
    </source>
</evidence>
<evidence type="ECO:0000256" key="7">
    <source>
        <dbReference type="ARBA" id="ARBA00023145"/>
    </source>
</evidence>
<evidence type="ECO:0000259" key="12">
    <source>
        <dbReference type="Pfam" id="PF04389"/>
    </source>
</evidence>
<feature type="signal peptide" evidence="10">
    <location>
        <begin position="1"/>
        <end position="21"/>
    </location>
</feature>
<dbReference type="Pfam" id="PF04151">
    <property type="entry name" value="PPC"/>
    <property type="match status" value="1"/>
</dbReference>
<keyword evidence="9" id="KW-1015">Disulfide bond</keyword>
<dbReference type="GO" id="GO:0046872">
    <property type="term" value="F:metal ion binding"/>
    <property type="evidence" value="ECO:0007669"/>
    <property type="project" value="UniProtKB-KW"/>
</dbReference>
<protein>
    <submittedName>
        <fullName evidence="13">Putative leucyl aminopeptidase</fullName>
    </submittedName>
</protein>
<comment type="caution">
    <text evidence="13">The sequence shown here is derived from an EMBL/GenBank/DDBJ whole genome shotgun (WGS) entry which is preliminary data.</text>
</comment>
<sequence>MKYTKTLLAMVLSATFCQAYAEDKVWISIGADANQTVMKSGAESILPNSVASSGQVWVGQVDVAQLAELSHNMHEEHNRCGGYMVHPSAQSAMAASAMPTTLASFVMPPITQQATVTAWLPQVDASQITGTISSLESFTNRFYTTTSGAQASDWIASEWQALSASLPNASVKQVSHSGYNQKSVVMTITGSEAPDEWIVIGGHLDSTIGSHTNEQSVAPGADDDASGIAAVTEVIRVLSENNFQPKRSIAFMAYAAEEVGLRGSQDLANQYKSEGKNVVSALQLDMTNYKGSAQDVVFITDYTDSNFTQYLTQLMDEYLPSLTYGFDTCGYACSDHASWHNAGYPAAMPFESKFNDYNPRIHTTQDTLANSDPTGSHAKKFTQLGLAYAIEMGSATGDTPTPGNQLEDGVPVTDLSGSRGSNVWYTFELETQKNLQITTSGGYGDLDLYVKFGSKASKQNWDCRPYLSGNNEVCTFNNASPGTYSVMLTGYSNYSGASLKASTF</sequence>
<dbReference type="RefSeq" id="WP_021703410.1">
    <property type="nucleotide sequence ID" value="NZ_BATJ01000001.1"/>
</dbReference>
<evidence type="ECO:0000313" key="14">
    <source>
        <dbReference type="Proteomes" id="UP000016570"/>
    </source>
</evidence>
<feature type="chain" id="PRO_5004638813" evidence="10">
    <location>
        <begin position="22"/>
        <end position="504"/>
    </location>
</feature>
<comment type="cofactor">
    <cofactor evidence="8">
        <name>Zn(2+)</name>
        <dbReference type="ChEBI" id="CHEBI:29105"/>
    </cofactor>
    <text evidence="8">Binds 2 Zn(2+) ions per subunit.</text>
</comment>
<evidence type="ECO:0000256" key="4">
    <source>
        <dbReference type="ARBA" id="ARBA00022729"/>
    </source>
</evidence>
<gene>
    <name evidence="13" type="ORF">VPR01S_01_01910</name>
</gene>
<dbReference type="Proteomes" id="UP000016570">
    <property type="component" value="Unassembled WGS sequence"/>
</dbReference>
<dbReference type="InterPro" id="IPR007280">
    <property type="entry name" value="Peptidase_C_arc/bac"/>
</dbReference>
<dbReference type="SUPFAM" id="SSF53187">
    <property type="entry name" value="Zn-dependent exopeptidases"/>
    <property type="match status" value="1"/>
</dbReference>
<dbReference type="STRING" id="1219065.VPR01S_01_01910"/>
<feature type="binding site" evidence="8">
    <location>
        <position position="203"/>
    </location>
    <ligand>
        <name>Zn(2+)</name>
        <dbReference type="ChEBI" id="CHEBI:29105"/>
        <label>1</label>
    </ligand>
</feature>
<feature type="binding site" evidence="8">
    <location>
        <position position="362"/>
    </location>
    <ligand>
        <name>Zn(2+)</name>
        <dbReference type="ChEBI" id="CHEBI:29105"/>
        <label>2</label>
        <note>catalytic</note>
    </ligand>
</feature>
<keyword evidence="7" id="KW-0865">Zymogen</keyword>
<dbReference type="InterPro" id="IPR007484">
    <property type="entry name" value="Peptidase_M28"/>
</dbReference>
<evidence type="ECO:0000313" key="13">
    <source>
        <dbReference type="EMBL" id="GAD65418.1"/>
    </source>
</evidence>
<feature type="binding site" evidence="8">
    <location>
        <position position="285"/>
    </location>
    <ligand>
        <name>Zn(2+)</name>
        <dbReference type="ChEBI" id="CHEBI:29105"/>
        <label>1</label>
    </ligand>
</feature>
<dbReference type="InterPro" id="IPR012189">
    <property type="entry name" value="Pept_M28E_Ap1"/>
</dbReference>
<dbReference type="AlphaFoldDB" id="U3BFB1"/>
<dbReference type="Pfam" id="PF04389">
    <property type="entry name" value="Peptidase_M28"/>
    <property type="match status" value="1"/>
</dbReference>
<proteinExistence type="predicted"/>
<evidence type="ECO:0000256" key="9">
    <source>
        <dbReference type="PIRSR" id="PIRSR036685-2"/>
    </source>
</evidence>
<keyword evidence="6 8" id="KW-0862">Zinc</keyword>
<feature type="domain" description="Peptidase C-terminal archaeal/bacterial" evidence="11">
    <location>
        <begin position="424"/>
        <end position="489"/>
    </location>
</feature>
<organism evidence="13 14">
    <name type="scientific">Vibrio proteolyticus NBRC 13287</name>
    <dbReference type="NCBI Taxonomy" id="1219065"/>
    <lineage>
        <taxon>Bacteria</taxon>
        <taxon>Pseudomonadati</taxon>
        <taxon>Pseudomonadota</taxon>
        <taxon>Gammaproteobacteria</taxon>
        <taxon>Vibrionales</taxon>
        <taxon>Vibrionaceae</taxon>
        <taxon>Vibrio</taxon>
    </lineage>
</organism>
<dbReference type="CDD" id="cd03879">
    <property type="entry name" value="M28_AAP"/>
    <property type="match status" value="1"/>
</dbReference>